<dbReference type="Gene3D" id="3.90.550.20">
    <property type="match status" value="1"/>
</dbReference>
<accession>A0ABR4WCN5</accession>
<dbReference type="SUPFAM" id="SSF53448">
    <property type="entry name" value="Nucleotide-diphospho-sugar transferases"/>
    <property type="match status" value="1"/>
</dbReference>
<evidence type="ECO:0000313" key="2">
    <source>
        <dbReference type="Proteomes" id="UP000029443"/>
    </source>
</evidence>
<dbReference type="EMBL" id="ARXU01000005">
    <property type="protein sequence ID" value="KGD61181.1"/>
    <property type="molecule type" value="Genomic_DNA"/>
</dbReference>
<dbReference type="InterPro" id="IPR008441">
    <property type="entry name" value="AfumC-like_glycosyl_Trfase"/>
</dbReference>
<keyword evidence="2" id="KW-1185">Reference proteome</keyword>
<name>A0ABR4WCN5_9GAMM</name>
<dbReference type="InterPro" id="IPR051706">
    <property type="entry name" value="Glycosyltransferase_domain"/>
</dbReference>
<dbReference type="PANTHER" id="PTHR32385">
    <property type="entry name" value="MANNOSYL PHOSPHORYLINOSITOL CERAMIDE SYNTHASE"/>
    <property type="match status" value="1"/>
</dbReference>
<sequence>MSLSDDEKIIWTLWFQGEAAAPEIVTRCINTWREKNPDFKLVFLSEGNIFDYIDRSEFNCMKFDDLAYPPRSDLLRLYLLSRFGGVWVDPTSICVLPLSSWLNLDGAKFFAFENPGHDRPIANWFMASKKGGYIAVEFYKAFKSYWSGKELYSLVNDGSWLNRYGSHPALQWIWFSLLGRLFRVYPYFINHYHFERLLKKDMVFSSYWKQRKKISAKPSNTPASQGMAEPISAALKAMILAECPPVLKMSWKGVDSSVISDSETVAGYVLSKLAGEAE</sequence>
<evidence type="ECO:0008006" key="3">
    <source>
        <dbReference type="Google" id="ProtNLM"/>
    </source>
</evidence>
<dbReference type="Proteomes" id="UP000029443">
    <property type="component" value="Unassembled WGS sequence"/>
</dbReference>
<evidence type="ECO:0000313" key="1">
    <source>
        <dbReference type="EMBL" id="KGD61181.1"/>
    </source>
</evidence>
<dbReference type="PANTHER" id="PTHR32385:SF15">
    <property type="entry name" value="INOSITOL PHOSPHOCERAMIDE MANNOSYLTRANSFERASE 1"/>
    <property type="match status" value="1"/>
</dbReference>
<reference evidence="1 2" key="1">
    <citation type="submission" date="2012-09" db="EMBL/GenBank/DDBJ databases">
        <title>Genome Sequence of alkane-degrading Bacterium Alcanivorax jadensis T9.</title>
        <authorList>
            <person name="Lai Q."/>
            <person name="Shao Z."/>
        </authorList>
    </citation>
    <scope>NUCLEOTIDE SEQUENCE [LARGE SCALE GENOMIC DNA]</scope>
    <source>
        <strain evidence="1 2">T9</strain>
    </source>
</reference>
<dbReference type="InterPro" id="IPR029044">
    <property type="entry name" value="Nucleotide-diphossugar_trans"/>
</dbReference>
<protein>
    <recommendedName>
        <fullName evidence="3">Capsular polysaccharide synthesis protein</fullName>
    </recommendedName>
</protein>
<dbReference type="Pfam" id="PF05704">
    <property type="entry name" value="Caps_synth"/>
    <property type="match status" value="1"/>
</dbReference>
<proteinExistence type="predicted"/>
<dbReference type="RefSeq" id="WP_084573440.1">
    <property type="nucleotide sequence ID" value="NZ_ARXU01000005.1"/>
</dbReference>
<comment type="caution">
    <text evidence="1">The sequence shown here is derived from an EMBL/GenBank/DDBJ whole genome shotgun (WGS) entry which is preliminary data.</text>
</comment>
<organism evidence="1 2">
    <name type="scientific">Alcanivorax jadensis T9</name>
    <dbReference type="NCBI Taxonomy" id="1177181"/>
    <lineage>
        <taxon>Bacteria</taxon>
        <taxon>Pseudomonadati</taxon>
        <taxon>Pseudomonadota</taxon>
        <taxon>Gammaproteobacteria</taxon>
        <taxon>Oceanospirillales</taxon>
        <taxon>Alcanivoracaceae</taxon>
        <taxon>Alcanivorax</taxon>
    </lineage>
</organism>
<gene>
    <name evidence="1" type="ORF">T9A_01630</name>
</gene>